<sequence length="168" mass="19538">MITFKMRNSSQDFVKYAIRSTKLRALRFKTAFWSISIFSLFFGFFSGLMGTAKLASTRFPEAYKSIVEAFVTITKDGKTIDQWPIFVLWIGVATSIISGLLALFLVRQRWIDNEKKHNIIMLEMRLYQAQYGIYSDPKTADLVIFNRVSEILETNKEIIKRWGRNDAK</sequence>
<evidence type="ECO:0000313" key="2">
    <source>
        <dbReference type="EMBL" id="UVD81976.1"/>
    </source>
</evidence>
<name>A0ABY5R9J9_9MOLU</name>
<dbReference type="Proteomes" id="UP001059252">
    <property type="component" value="Chromosome"/>
</dbReference>
<keyword evidence="1" id="KW-1133">Transmembrane helix</keyword>
<dbReference type="RefSeq" id="WP_258211150.1">
    <property type="nucleotide sequence ID" value="NZ_CP102734.1"/>
</dbReference>
<protein>
    <submittedName>
        <fullName evidence="2">DUF4231 domain-containing protein</fullName>
    </submittedName>
</protein>
<accession>A0ABY5R9J9</accession>
<reference evidence="2" key="1">
    <citation type="submission" date="2022-08" db="EMBL/GenBank/DDBJ databases">
        <title>Complete genome of Mycoplasma iguanae type strain 2327.</title>
        <authorList>
            <person name="Spergser J."/>
        </authorList>
    </citation>
    <scope>NUCLEOTIDE SEQUENCE</scope>
    <source>
        <strain evidence="2">2327</strain>
    </source>
</reference>
<keyword evidence="1" id="KW-0472">Membrane</keyword>
<gene>
    <name evidence="2" type="ORF">NV226_01565</name>
</gene>
<keyword evidence="3" id="KW-1185">Reference proteome</keyword>
<evidence type="ECO:0000313" key="3">
    <source>
        <dbReference type="Proteomes" id="UP001059252"/>
    </source>
</evidence>
<evidence type="ECO:0000256" key="1">
    <source>
        <dbReference type="SAM" id="Phobius"/>
    </source>
</evidence>
<dbReference type="EMBL" id="CP102734">
    <property type="protein sequence ID" value="UVD81976.1"/>
    <property type="molecule type" value="Genomic_DNA"/>
</dbReference>
<feature type="transmembrane region" description="Helical" evidence="1">
    <location>
        <begin position="85"/>
        <end position="106"/>
    </location>
</feature>
<organism evidence="2 3">
    <name type="scientific">Mycoplasma iguanae</name>
    <dbReference type="NCBI Taxonomy" id="292461"/>
    <lineage>
        <taxon>Bacteria</taxon>
        <taxon>Bacillati</taxon>
        <taxon>Mycoplasmatota</taxon>
        <taxon>Mollicutes</taxon>
        <taxon>Mycoplasmataceae</taxon>
        <taxon>Mycoplasma</taxon>
    </lineage>
</organism>
<feature type="transmembrane region" description="Helical" evidence="1">
    <location>
        <begin position="31"/>
        <end position="50"/>
    </location>
</feature>
<keyword evidence="1" id="KW-0812">Transmembrane</keyword>
<proteinExistence type="predicted"/>